<sequence length="154" mass="18161">MKPKILLLSNSMLFHFSFCSLYKNEFEVTPYLLRYLNKNLESQAEHFHIQIQEQKRRKLYKKGVLSDPNRIILTNKSIQQVVEQCKNNEYTKIIVEISSGSKEELILLKELNHTKIPVSIFTHSTNDKFLSEAKDLNVNSLFHLTDLFNLKTRF</sequence>
<gene>
    <name evidence="1" type="ORF">FDZ14_29205</name>
</gene>
<proteinExistence type="predicted"/>
<organism evidence="1 2">
    <name type="scientific">Priestia megaterium</name>
    <name type="common">Bacillus megaterium</name>
    <dbReference type="NCBI Taxonomy" id="1404"/>
    <lineage>
        <taxon>Bacteria</taxon>
        <taxon>Bacillati</taxon>
        <taxon>Bacillota</taxon>
        <taxon>Bacilli</taxon>
        <taxon>Bacillales</taxon>
        <taxon>Bacillaceae</taxon>
        <taxon>Priestia</taxon>
    </lineage>
</organism>
<evidence type="ECO:0000313" key="2">
    <source>
        <dbReference type="Proteomes" id="UP000501076"/>
    </source>
</evidence>
<dbReference type="EMBL" id="CP045273">
    <property type="protein sequence ID" value="QJX80177.1"/>
    <property type="molecule type" value="Genomic_DNA"/>
</dbReference>
<evidence type="ECO:0000313" key="1">
    <source>
        <dbReference type="EMBL" id="QJX80177.1"/>
    </source>
</evidence>
<dbReference type="RefSeq" id="WP_171778159.1">
    <property type="nucleotide sequence ID" value="NZ_CP045273.1"/>
</dbReference>
<accession>A0A6M6E6M1</accession>
<name>A0A6M6E6M1_PRIMG</name>
<protein>
    <submittedName>
        <fullName evidence="1">Uncharacterized protein</fullName>
    </submittedName>
</protein>
<dbReference type="AlphaFoldDB" id="A0A6M6E6M1"/>
<reference evidence="1 2" key="1">
    <citation type="submission" date="2019-10" db="EMBL/GenBank/DDBJ databases">
        <title>Complete genome sequences for adaption low water activity.</title>
        <authorList>
            <person name="Zhao L."/>
            <person name="Zhong J."/>
        </authorList>
    </citation>
    <scope>NUCLEOTIDE SEQUENCE [LARGE SCALE GENOMIC DNA]</scope>
    <source>
        <strain evidence="1 2">FDU301</strain>
        <plasmid evidence="2">pfdu301a</plasmid>
    </source>
</reference>
<geneLocation type="plasmid" evidence="2">
    <name>pfdu301a</name>
</geneLocation>
<keyword evidence="1" id="KW-0614">Plasmid</keyword>
<dbReference type="Proteomes" id="UP000501076">
    <property type="component" value="Plasmid pFDU301A"/>
</dbReference>